<accession>A0A4R3LI27</accession>
<evidence type="ECO:0000256" key="9">
    <source>
        <dbReference type="ARBA" id="ARBA00023049"/>
    </source>
</evidence>
<organism evidence="17 19">
    <name type="scientific">Tepidimonas ignava</name>
    <dbReference type="NCBI Taxonomy" id="114249"/>
    <lineage>
        <taxon>Bacteria</taxon>
        <taxon>Pseudomonadati</taxon>
        <taxon>Pseudomonadota</taxon>
        <taxon>Betaproteobacteria</taxon>
        <taxon>Burkholderiales</taxon>
        <taxon>Tepidimonas</taxon>
    </lineage>
</organism>
<evidence type="ECO:0000256" key="2">
    <source>
        <dbReference type="ARBA" id="ARBA00022670"/>
    </source>
</evidence>
<dbReference type="InterPro" id="IPR027057">
    <property type="entry name" value="CAXX_Prtase_1"/>
</dbReference>
<keyword evidence="6" id="KW-0256">Endoplasmic reticulum</keyword>
<evidence type="ECO:0000256" key="10">
    <source>
        <dbReference type="ARBA" id="ARBA00023136"/>
    </source>
</evidence>
<comment type="similarity">
    <text evidence="13">Belongs to the peptidase M48 family.</text>
</comment>
<evidence type="ECO:0000256" key="1">
    <source>
        <dbReference type="ARBA" id="ARBA00004477"/>
    </source>
</evidence>
<sequence length="421" mass="46753">MPAALLWSAVFAVLLLAQWLARAWLLTRQMRHVARHRERVPAALADHLDLSTHRRAADYTVARSQLALWEASAQTAIVTGWTLLGGLEALDKALLNWLGPGLTQQVALVAAFALIGALLELPLAWWRTFRLEARFGFNRTTLGLWLADGLKATLVAALLGLPLVLALLALMEHAGPWWWVWAWGLWMGFNLLLMVVWPLWIAPLFNRFDPLPPEGELHQRLSALLQRCGLRAQGVYVVDGSRRSAHANAYFTGLGRAKRVVLFDTLLQQLAPAQIEAVLAHELGHAQLRHIPRRLTLLGVGSAVALALLAWLGQQPWFYFGLGVTPDLAGGNAARALLLFLLVLPQAGFWAAPLMAAWSRRDEFAADAYAARHADARALRDALLRLHRDNAATATPDPWYVRFFYSHPPLLQRLQRLPAAA</sequence>
<evidence type="ECO:0000313" key="19">
    <source>
        <dbReference type="Proteomes" id="UP000295536"/>
    </source>
</evidence>
<evidence type="ECO:0000256" key="3">
    <source>
        <dbReference type="ARBA" id="ARBA00022692"/>
    </source>
</evidence>
<evidence type="ECO:0000313" key="20">
    <source>
        <dbReference type="Proteomes" id="UP000315577"/>
    </source>
</evidence>
<dbReference type="InterPro" id="IPR001915">
    <property type="entry name" value="Peptidase_M48"/>
</dbReference>
<dbReference type="FunFam" id="3.30.2010.10:FF:000002">
    <property type="entry name" value="CAAX prenyl protease"/>
    <property type="match status" value="1"/>
</dbReference>
<dbReference type="Pfam" id="PF16491">
    <property type="entry name" value="Peptidase_M48_N"/>
    <property type="match status" value="1"/>
</dbReference>
<keyword evidence="8 14" id="KW-1133">Transmembrane helix</keyword>
<comment type="subcellular location">
    <subcellularLocation>
        <location evidence="1">Endoplasmic reticulum membrane</location>
        <topology evidence="1">Multi-pass membrane protein</topology>
    </subcellularLocation>
</comment>
<feature type="domain" description="CAAX prenyl protease 1 N-terminal" evidence="16">
    <location>
        <begin position="29"/>
        <end position="207"/>
    </location>
</feature>
<feature type="transmembrane region" description="Helical" evidence="14">
    <location>
        <begin position="295"/>
        <end position="313"/>
    </location>
</feature>
<evidence type="ECO:0000313" key="18">
    <source>
        <dbReference type="EMBL" id="TSE23266.1"/>
    </source>
</evidence>
<keyword evidence="10 14" id="KW-0472">Membrane</keyword>
<keyword evidence="3 14" id="KW-0812">Transmembrane</keyword>
<feature type="active site" description="Proton donor" evidence="11">
    <location>
        <position position="367"/>
    </location>
</feature>
<evidence type="ECO:0000256" key="12">
    <source>
        <dbReference type="PIRSR" id="PIRSR627057-2"/>
    </source>
</evidence>
<evidence type="ECO:0000313" key="17">
    <source>
        <dbReference type="EMBL" id="TCS99881.1"/>
    </source>
</evidence>
<evidence type="ECO:0000256" key="8">
    <source>
        <dbReference type="ARBA" id="ARBA00022989"/>
    </source>
</evidence>
<feature type="binding site" evidence="12">
    <location>
        <position position="281"/>
    </location>
    <ligand>
        <name>Zn(2+)</name>
        <dbReference type="ChEBI" id="CHEBI:29105"/>
        <note>catalytic</note>
    </ligand>
</feature>
<keyword evidence="20" id="KW-1185">Reference proteome</keyword>
<keyword evidence="5 13" id="KW-0378">Hydrolase</keyword>
<dbReference type="Pfam" id="PF01435">
    <property type="entry name" value="Peptidase_M48"/>
    <property type="match status" value="1"/>
</dbReference>
<dbReference type="GO" id="GO:0046872">
    <property type="term" value="F:metal ion binding"/>
    <property type="evidence" value="ECO:0007669"/>
    <property type="project" value="UniProtKB-KW"/>
</dbReference>
<evidence type="ECO:0000256" key="5">
    <source>
        <dbReference type="ARBA" id="ARBA00022801"/>
    </source>
</evidence>
<dbReference type="EMBL" id="VJNC01000003">
    <property type="protein sequence ID" value="TSE23266.1"/>
    <property type="molecule type" value="Genomic_DNA"/>
</dbReference>
<dbReference type="EC" id="3.4.24.-" evidence="18"/>
<evidence type="ECO:0000256" key="13">
    <source>
        <dbReference type="RuleBase" id="RU003983"/>
    </source>
</evidence>
<proteinExistence type="inferred from homology"/>
<dbReference type="Gene3D" id="3.30.2010.10">
    <property type="entry name" value="Metalloproteases ('zincins'), catalytic domain"/>
    <property type="match status" value="1"/>
</dbReference>
<dbReference type="Proteomes" id="UP000295536">
    <property type="component" value="Unassembled WGS sequence"/>
</dbReference>
<comment type="caution">
    <text evidence="17">The sequence shown here is derived from an EMBL/GenBank/DDBJ whole genome shotgun (WGS) entry which is preliminary data.</text>
</comment>
<dbReference type="InterPro" id="IPR032456">
    <property type="entry name" value="Peptidase_M48_N"/>
</dbReference>
<evidence type="ECO:0000256" key="7">
    <source>
        <dbReference type="ARBA" id="ARBA00022833"/>
    </source>
</evidence>
<evidence type="ECO:0000256" key="4">
    <source>
        <dbReference type="ARBA" id="ARBA00022723"/>
    </source>
</evidence>
<evidence type="ECO:0000256" key="14">
    <source>
        <dbReference type="SAM" id="Phobius"/>
    </source>
</evidence>
<keyword evidence="9 13" id="KW-0482">Metalloprotease</keyword>
<dbReference type="CDD" id="cd07343">
    <property type="entry name" value="M48A_Zmpste24p_like"/>
    <property type="match status" value="1"/>
</dbReference>
<keyword evidence="4 12" id="KW-0479">Metal-binding</keyword>
<name>A0A4R3LI27_9BURK</name>
<dbReference type="GO" id="GO:0071586">
    <property type="term" value="P:CAAX-box protein processing"/>
    <property type="evidence" value="ECO:0007669"/>
    <property type="project" value="InterPro"/>
</dbReference>
<keyword evidence="2 13" id="KW-0645">Protease</keyword>
<reference evidence="18 20" key="2">
    <citation type="submission" date="2019-07" db="EMBL/GenBank/DDBJ databases">
        <title>Tepidimonas ignava SPS-1037 draft genome.</title>
        <authorList>
            <person name="Da Costa M.S."/>
            <person name="Froufe H.J.C."/>
            <person name="Egas C."/>
            <person name="Albuquerque L."/>
        </authorList>
    </citation>
    <scope>NUCLEOTIDE SEQUENCE [LARGE SCALE GENOMIC DNA]</scope>
    <source>
        <strain evidence="18 20">SPS-1037</strain>
    </source>
</reference>
<dbReference type="RefSeq" id="WP_409784681.1">
    <property type="nucleotide sequence ID" value="NZ_JBKBMZ010000009.1"/>
</dbReference>
<feature type="domain" description="Peptidase M48" evidence="15">
    <location>
        <begin position="214"/>
        <end position="418"/>
    </location>
</feature>
<gene>
    <name evidence="18" type="primary">htpX_1</name>
    <name evidence="17" type="ORF">EDC36_101153</name>
    <name evidence="18" type="ORF">Tigna_00649</name>
</gene>
<evidence type="ECO:0000259" key="15">
    <source>
        <dbReference type="Pfam" id="PF01435"/>
    </source>
</evidence>
<comment type="cofactor">
    <cofactor evidence="12 13">
        <name>Zn(2+)</name>
        <dbReference type="ChEBI" id="CHEBI:29105"/>
    </cofactor>
    <text evidence="12 13">Binds 1 zinc ion per subunit.</text>
</comment>
<feature type="transmembrane region" description="Helical" evidence="14">
    <location>
        <begin position="177"/>
        <end position="200"/>
    </location>
</feature>
<evidence type="ECO:0000256" key="6">
    <source>
        <dbReference type="ARBA" id="ARBA00022824"/>
    </source>
</evidence>
<feature type="transmembrane region" description="Helical" evidence="14">
    <location>
        <begin position="106"/>
        <end position="129"/>
    </location>
</feature>
<dbReference type="AlphaFoldDB" id="A0A4R3LI27"/>
<dbReference type="EMBL" id="SMAH01000001">
    <property type="protein sequence ID" value="TCS99881.1"/>
    <property type="molecule type" value="Genomic_DNA"/>
</dbReference>
<evidence type="ECO:0000259" key="16">
    <source>
        <dbReference type="Pfam" id="PF16491"/>
    </source>
</evidence>
<dbReference type="PANTHER" id="PTHR10120">
    <property type="entry name" value="CAAX PRENYL PROTEASE 1"/>
    <property type="match status" value="1"/>
</dbReference>
<protein>
    <submittedName>
        <fullName evidence="18">Protease HtpX</fullName>
        <ecNumber evidence="18">3.4.24.-</ecNumber>
    </submittedName>
    <submittedName>
        <fullName evidence="17">STE24 endopeptidase</fullName>
    </submittedName>
</protein>
<feature type="transmembrane region" description="Helical" evidence="14">
    <location>
        <begin position="150"/>
        <end position="171"/>
    </location>
</feature>
<evidence type="ECO:0000256" key="11">
    <source>
        <dbReference type="PIRSR" id="PIRSR627057-1"/>
    </source>
</evidence>
<keyword evidence="7 12" id="KW-0862">Zinc</keyword>
<feature type="transmembrane region" description="Helical" evidence="14">
    <location>
        <begin position="333"/>
        <end position="352"/>
    </location>
</feature>
<dbReference type="Proteomes" id="UP000315577">
    <property type="component" value="Unassembled WGS sequence"/>
</dbReference>
<feature type="binding site" evidence="12">
    <location>
        <position position="285"/>
    </location>
    <ligand>
        <name>Zn(2+)</name>
        <dbReference type="ChEBI" id="CHEBI:29105"/>
        <note>catalytic</note>
    </ligand>
</feature>
<dbReference type="GO" id="GO:0004222">
    <property type="term" value="F:metalloendopeptidase activity"/>
    <property type="evidence" value="ECO:0007669"/>
    <property type="project" value="InterPro"/>
</dbReference>
<feature type="binding site" evidence="12">
    <location>
        <position position="363"/>
    </location>
    <ligand>
        <name>Zn(2+)</name>
        <dbReference type="ChEBI" id="CHEBI:29105"/>
        <note>catalytic</note>
    </ligand>
</feature>
<feature type="active site" evidence="11">
    <location>
        <position position="282"/>
    </location>
</feature>
<reference evidence="17 19" key="1">
    <citation type="submission" date="2019-03" db="EMBL/GenBank/DDBJ databases">
        <title>Genomic Encyclopedia of Type Strains, Phase IV (KMG-IV): sequencing the most valuable type-strain genomes for metagenomic binning, comparative biology and taxonomic classification.</title>
        <authorList>
            <person name="Goeker M."/>
        </authorList>
    </citation>
    <scope>NUCLEOTIDE SEQUENCE [LARGE SCALE GENOMIC DNA]</scope>
    <source>
        <strain evidence="17 19">DSM 12034</strain>
    </source>
</reference>